<dbReference type="Gene3D" id="3.40.630.10">
    <property type="entry name" value="Zn peptidases"/>
    <property type="match status" value="1"/>
</dbReference>
<proteinExistence type="inferred from homology"/>
<comment type="similarity">
    <text evidence="2">Belongs to the peptidase M14 family.</text>
</comment>
<dbReference type="SMART" id="SM00631">
    <property type="entry name" value="Zn_pept"/>
    <property type="match status" value="1"/>
</dbReference>
<dbReference type="Proteomes" id="UP000249203">
    <property type="component" value="Unassembled WGS sequence"/>
</dbReference>
<name>A0A327X5A8_9GAMM</name>
<organism evidence="4 6">
    <name type="scientific">Aliidiomarina maris</name>
    <dbReference type="NCBI Taxonomy" id="531312"/>
    <lineage>
        <taxon>Bacteria</taxon>
        <taxon>Pseudomonadati</taxon>
        <taxon>Pseudomonadota</taxon>
        <taxon>Gammaproteobacteria</taxon>
        <taxon>Alteromonadales</taxon>
        <taxon>Idiomarinaceae</taxon>
        <taxon>Aliidiomarina</taxon>
    </lineage>
</organism>
<gene>
    <name evidence="4" type="ORF">B0I24_102140</name>
    <name evidence="5" type="ORF">CWE07_04880</name>
</gene>
<dbReference type="RefSeq" id="WP_111568502.1">
    <property type="nucleotide sequence ID" value="NZ_PIPK01000003.1"/>
</dbReference>
<dbReference type="GO" id="GO:0006508">
    <property type="term" value="P:proteolysis"/>
    <property type="evidence" value="ECO:0007669"/>
    <property type="project" value="InterPro"/>
</dbReference>
<dbReference type="GO" id="GO:0008270">
    <property type="term" value="F:zinc ion binding"/>
    <property type="evidence" value="ECO:0007669"/>
    <property type="project" value="InterPro"/>
</dbReference>
<keyword evidence="4" id="KW-0121">Carboxypeptidase</keyword>
<comment type="cofactor">
    <cofactor evidence="1">
        <name>Zn(2+)</name>
        <dbReference type="ChEBI" id="CHEBI:29105"/>
    </cofactor>
</comment>
<accession>A0A327X5A8</accession>
<keyword evidence="4" id="KW-0645">Protease</keyword>
<dbReference type="OrthoDB" id="6221272at2"/>
<dbReference type="PANTHER" id="PTHR12756">
    <property type="entry name" value="CYTOSOLIC CARBOXYPEPTIDASE"/>
    <property type="match status" value="1"/>
</dbReference>
<dbReference type="PROSITE" id="PS52035">
    <property type="entry name" value="PEPTIDASE_M14"/>
    <property type="match status" value="1"/>
</dbReference>
<dbReference type="InterPro" id="IPR000834">
    <property type="entry name" value="Peptidase_M14"/>
</dbReference>
<dbReference type="InterPro" id="IPR050821">
    <property type="entry name" value="Cytosolic_carboxypeptidase"/>
</dbReference>
<dbReference type="EMBL" id="PIPK01000003">
    <property type="protein sequence ID" value="RUO27286.1"/>
    <property type="molecule type" value="Genomic_DNA"/>
</dbReference>
<evidence type="ECO:0000313" key="7">
    <source>
        <dbReference type="Proteomes" id="UP000287865"/>
    </source>
</evidence>
<feature type="domain" description="Peptidase M14" evidence="3">
    <location>
        <begin position="154"/>
        <end position="395"/>
    </location>
</feature>
<dbReference type="Pfam" id="PF00246">
    <property type="entry name" value="Peptidase_M14"/>
    <property type="match status" value="1"/>
</dbReference>
<dbReference type="AlphaFoldDB" id="A0A327X5A8"/>
<evidence type="ECO:0000256" key="2">
    <source>
        <dbReference type="PROSITE-ProRule" id="PRU01379"/>
    </source>
</evidence>
<dbReference type="CDD" id="cd06237">
    <property type="entry name" value="M14_Nna1-like"/>
    <property type="match status" value="1"/>
</dbReference>
<evidence type="ECO:0000259" key="3">
    <source>
        <dbReference type="PROSITE" id="PS52035"/>
    </source>
</evidence>
<dbReference type="PANTHER" id="PTHR12756:SF11">
    <property type="entry name" value="CYTOSOLIC CARBOXYPEPTIDASE 1"/>
    <property type="match status" value="1"/>
</dbReference>
<reference evidence="4 6" key="2">
    <citation type="submission" date="2018-06" db="EMBL/GenBank/DDBJ databases">
        <title>Genomic Encyclopedia of Type Strains, Phase III (KMG-III): the genomes of soil and plant-associated and newly described type strains.</title>
        <authorList>
            <person name="Whitman W."/>
        </authorList>
    </citation>
    <scope>NUCLEOTIDE SEQUENCE [LARGE SCALE GENOMIC DNA]</scope>
    <source>
        <strain evidence="4 6">CGMCC 1.15366</strain>
    </source>
</reference>
<feature type="active site" description="Proton donor/acceptor" evidence="2">
    <location>
        <position position="370"/>
    </location>
</feature>
<evidence type="ECO:0000313" key="6">
    <source>
        <dbReference type="Proteomes" id="UP000249203"/>
    </source>
</evidence>
<dbReference type="SUPFAM" id="SSF53187">
    <property type="entry name" value="Zn-dependent exopeptidases"/>
    <property type="match status" value="1"/>
</dbReference>
<evidence type="ECO:0000313" key="5">
    <source>
        <dbReference type="EMBL" id="RUO27286.1"/>
    </source>
</evidence>
<reference evidence="5 7" key="1">
    <citation type="journal article" date="2018" name="Front. Microbiol.">
        <title>Genome-Based Analysis Reveals the Taxonomy and Diversity of the Family Idiomarinaceae.</title>
        <authorList>
            <person name="Liu Y."/>
            <person name="Lai Q."/>
            <person name="Shao Z."/>
        </authorList>
    </citation>
    <scope>NUCLEOTIDE SEQUENCE [LARGE SCALE GENOMIC DNA]</scope>
    <source>
        <strain evidence="5 7">CF12-14</strain>
    </source>
</reference>
<protein>
    <submittedName>
        <fullName evidence="4">Zinc carboxypeptidase</fullName>
    </submittedName>
</protein>
<evidence type="ECO:0000256" key="1">
    <source>
        <dbReference type="ARBA" id="ARBA00001947"/>
    </source>
</evidence>
<sequence length="407" mass="46604">MVASLYWSFLVHCIPQAACAIDRDIVARVVLPFSQANAPANHVTCDFSDIRFSAQFPQGRFGRCERGSDGRLIVHLEPESYPINPSPWHAFTVEADRPRHIDIEIRSEHANTRYSPKLSYDRDTWKVMEYKRQGSSQFFSLEVGEQLVWIAGQELFDNNDYAEWMRRIHDEYPSLEKVVLGQSVEGQDIAAFVHHGQSHEWLIVLGRQHPPEVTGAMALQAFVEFMLQPSETSEAFLRRYNILIVPNMNPDGVALGNWRYNANQVDLNRNWLKRDQPEVQAVHAFLRDRVDEGARLVYGVDFHSTFRDVFYTTPGSYLTNEPDFSYDWLNLLAAAAAPNAIVEQPSANPNLGNFKQYMADYFGVHAVTYEVADNADRLAIRLIARHAADTLMMYMLTREMPILIPSY</sequence>
<comment type="caution">
    <text evidence="4">The sequence shown here is derived from an EMBL/GenBank/DDBJ whole genome shotgun (WGS) entry which is preliminary data.</text>
</comment>
<dbReference type="Proteomes" id="UP000287865">
    <property type="component" value="Unassembled WGS sequence"/>
</dbReference>
<evidence type="ECO:0000313" key="4">
    <source>
        <dbReference type="EMBL" id="RAK00715.1"/>
    </source>
</evidence>
<dbReference type="EMBL" id="QLMD01000002">
    <property type="protein sequence ID" value="RAK00715.1"/>
    <property type="molecule type" value="Genomic_DNA"/>
</dbReference>
<keyword evidence="7" id="KW-1185">Reference proteome</keyword>
<dbReference type="GO" id="GO:0004181">
    <property type="term" value="F:metallocarboxypeptidase activity"/>
    <property type="evidence" value="ECO:0007669"/>
    <property type="project" value="InterPro"/>
</dbReference>
<keyword evidence="4" id="KW-0378">Hydrolase</keyword>